<dbReference type="InterPro" id="IPR036523">
    <property type="entry name" value="SurE-like_sf"/>
</dbReference>
<dbReference type="GO" id="GO:0046872">
    <property type="term" value="F:metal ion binding"/>
    <property type="evidence" value="ECO:0007669"/>
    <property type="project" value="UniProtKB-KW"/>
</dbReference>
<accession>A0A9E7L5M4</accession>
<dbReference type="OrthoDB" id="202825at2759"/>
<proteinExistence type="inferred from homology"/>
<dbReference type="PANTHER" id="PTHR30457:SF0">
    <property type="entry name" value="PHOSPHATASE, PUTATIVE (AFU_ORTHOLOGUE AFUA_4G01070)-RELATED"/>
    <property type="match status" value="1"/>
</dbReference>
<dbReference type="SUPFAM" id="SSF64167">
    <property type="entry name" value="SurE-like"/>
    <property type="match status" value="1"/>
</dbReference>
<dbReference type="GO" id="GO:0008252">
    <property type="term" value="F:nucleotidase activity"/>
    <property type="evidence" value="ECO:0007669"/>
    <property type="project" value="InterPro"/>
</dbReference>
<sequence>MDNAAIAGSRPTLLITNDDGIDAPGLRFLVDLLVAADRYRVLVCAPDSDKSGVGHSITWNRTLSAKRAEIMGATAFAVSGTPADCASLGISGELYDGVIPDLVISGINIGCNCGYHVVYSGTVAGAREAFLYGVPALAISHNWKGRKSNVHDLKLAADACLPLINAVLYELKAKAYPEGPFLNVDVPTDVANHKGFKITKQGKFMTRIGWEQTYSSTPALESYQTANMNIDSVSGPANNASSAVVEDELLFKRVVIKKNDLEEEEEDTEYSALEEGYITITPLGALSHPEMEAVPYFQVCADWQRLVQALCQPTLSSVPS</sequence>
<protein>
    <submittedName>
        <fullName evidence="5">Survival protein SurE</fullName>
    </submittedName>
</protein>
<reference evidence="5" key="1">
    <citation type="submission" date="2022-05" db="EMBL/GenBank/DDBJ databases">
        <title>The Musa troglodytarum L. genome provides insights into the mechanism of non-climacteric behaviour and enrichment of carotenoids.</title>
        <authorList>
            <person name="Wang J."/>
        </authorList>
    </citation>
    <scope>NUCLEOTIDE SEQUENCE</scope>
    <source>
        <tissue evidence="5">Leaf</tissue>
    </source>
</reference>
<name>A0A9E7L5M4_9LILI</name>
<dbReference type="HAMAP" id="MF_00060">
    <property type="entry name" value="SurE"/>
    <property type="match status" value="1"/>
</dbReference>
<evidence type="ECO:0000313" key="5">
    <source>
        <dbReference type="EMBL" id="URE45097.1"/>
    </source>
</evidence>
<dbReference type="InterPro" id="IPR030048">
    <property type="entry name" value="SurE"/>
</dbReference>
<keyword evidence="3" id="KW-0378">Hydrolase</keyword>
<evidence type="ECO:0000259" key="4">
    <source>
        <dbReference type="Pfam" id="PF01975"/>
    </source>
</evidence>
<feature type="domain" description="Survival protein SurE-like phosphatase/nucleotidase" evidence="4">
    <location>
        <begin position="14"/>
        <end position="204"/>
    </location>
</feature>
<comment type="similarity">
    <text evidence="1">Belongs to the SurE nucleotidase family.</text>
</comment>
<dbReference type="AlphaFoldDB" id="A0A9E7L5M4"/>
<dbReference type="InterPro" id="IPR002828">
    <property type="entry name" value="SurE-like_Pase/nucleotidase"/>
</dbReference>
<keyword evidence="6" id="KW-1185">Reference proteome</keyword>
<evidence type="ECO:0000256" key="1">
    <source>
        <dbReference type="ARBA" id="ARBA00011062"/>
    </source>
</evidence>
<dbReference type="NCBIfam" id="TIGR00087">
    <property type="entry name" value="surE"/>
    <property type="match status" value="1"/>
</dbReference>
<organism evidence="5 6">
    <name type="scientific">Musa troglodytarum</name>
    <name type="common">fe'i banana</name>
    <dbReference type="NCBI Taxonomy" id="320322"/>
    <lineage>
        <taxon>Eukaryota</taxon>
        <taxon>Viridiplantae</taxon>
        <taxon>Streptophyta</taxon>
        <taxon>Embryophyta</taxon>
        <taxon>Tracheophyta</taxon>
        <taxon>Spermatophyta</taxon>
        <taxon>Magnoliopsida</taxon>
        <taxon>Liliopsida</taxon>
        <taxon>Zingiberales</taxon>
        <taxon>Musaceae</taxon>
        <taxon>Musa</taxon>
    </lineage>
</organism>
<keyword evidence="2" id="KW-0479">Metal-binding</keyword>
<dbReference type="PANTHER" id="PTHR30457">
    <property type="entry name" value="5'-NUCLEOTIDASE SURE"/>
    <property type="match status" value="1"/>
</dbReference>
<evidence type="ECO:0000256" key="3">
    <source>
        <dbReference type="ARBA" id="ARBA00022801"/>
    </source>
</evidence>
<feature type="non-terminal residue" evidence="5">
    <location>
        <position position="320"/>
    </location>
</feature>
<dbReference type="GO" id="GO:0005829">
    <property type="term" value="C:cytosol"/>
    <property type="evidence" value="ECO:0007669"/>
    <property type="project" value="TreeGrafter"/>
</dbReference>
<evidence type="ECO:0000256" key="2">
    <source>
        <dbReference type="ARBA" id="ARBA00022723"/>
    </source>
</evidence>
<dbReference type="Pfam" id="PF01975">
    <property type="entry name" value="SurE"/>
    <property type="match status" value="1"/>
</dbReference>
<gene>
    <name evidence="5" type="ORF">MUK42_14414</name>
</gene>
<dbReference type="EMBL" id="CP097511">
    <property type="protein sequence ID" value="URE45097.1"/>
    <property type="molecule type" value="Genomic_DNA"/>
</dbReference>
<dbReference type="Gene3D" id="3.40.1210.10">
    <property type="entry name" value="Survival protein SurE-like phosphatase/nucleotidase"/>
    <property type="match status" value="1"/>
</dbReference>
<evidence type="ECO:0000313" key="6">
    <source>
        <dbReference type="Proteomes" id="UP001055439"/>
    </source>
</evidence>
<dbReference type="Proteomes" id="UP001055439">
    <property type="component" value="Chromosome 9"/>
</dbReference>